<evidence type="ECO:0000313" key="4">
    <source>
        <dbReference type="EMBL" id="PSJ40827.1"/>
    </source>
</evidence>
<dbReference type="Proteomes" id="UP000241167">
    <property type="component" value="Unassembled WGS sequence"/>
</dbReference>
<comment type="caution">
    <text evidence="4">The sequence shown here is derived from an EMBL/GenBank/DDBJ whole genome shotgun (WGS) entry which is preliminary data.</text>
</comment>
<name>A0A2P7QS99_9SPHN</name>
<dbReference type="InterPro" id="IPR020084">
    <property type="entry name" value="NUDIX_hydrolase_CS"/>
</dbReference>
<protein>
    <submittedName>
        <fullName evidence="4">ADP-ribose pyrophosphatase</fullName>
    </submittedName>
</protein>
<reference evidence="4 5" key="1">
    <citation type="submission" date="2018-03" db="EMBL/GenBank/DDBJ databases">
        <title>The draft genome of Sphingosinicella sp. GL-C-18.</title>
        <authorList>
            <person name="Liu L."/>
            <person name="Li L."/>
            <person name="Liang L."/>
            <person name="Zhang X."/>
            <person name="Wang T."/>
        </authorList>
    </citation>
    <scope>NUCLEOTIDE SEQUENCE [LARGE SCALE GENOMIC DNA]</scope>
    <source>
        <strain evidence="4 5">GL-C-18</strain>
    </source>
</reference>
<dbReference type="PROSITE" id="PS00893">
    <property type="entry name" value="NUDIX_BOX"/>
    <property type="match status" value="1"/>
</dbReference>
<proteinExistence type="predicted"/>
<dbReference type="PROSITE" id="PS51462">
    <property type="entry name" value="NUDIX"/>
    <property type="match status" value="1"/>
</dbReference>
<dbReference type="OrthoDB" id="9761969at2"/>
<comment type="cofactor">
    <cofactor evidence="1">
        <name>Mg(2+)</name>
        <dbReference type="ChEBI" id="CHEBI:18420"/>
    </cofactor>
</comment>
<dbReference type="PANTHER" id="PTHR43046:SF14">
    <property type="entry name" value="MUTT_NUDIX FAMILY PROTEIN"/>
    <property type="match status" value="1"/>
</dbReference>
<dbReference type="InterPro" id="IPR000086">
    <property type="entry name" value="NUDIX_hydrolase_dom"/>
</dbReference>
<dbReference type="Pfam" id="PF00293">
    <property type="entry name" value="NUDIX"/>
    <property type="match status" value="1"/>
</dbReference>
<dbReference type="SUPFAM" id="SSF55811">
    <property type="entry name" value="Nudix"/>
    <property type="match status" value="1"/>
</dbReference>
<dbReference type="PANTHER" id="PTHR43046">
    <property type="entry name" value="GDP-MANNOSE MANNOSYL HYDROLASE"/>
    <property type="match status" value="1"/>
</dbReference>
<dbReference type="InterPro" id="IPR015797">
    <property type="entry name" value="NUDIX_hydrolase-like_dom_sf"/>
</dbReference>
<dbReference type="Gene3D" id="3.90.79.10">
    <property type="entry name" value="Nucleoside Triphosphate Pyrophosphohydrolase"/>
    <property type="match status" value="1"/>
</dbReference>
<gene>
    <name evidence="4" type="ORF">C7I55_11100</name>
</gene>
<evidence type="ECO:0000256" key="1">
    <source>
        <dbReference type="ARBA" id="ARBA00001946"/>
    </source>
</evidence>
<keyword evidence="5" id="KW-1185">Reference proteome</keyword>
<feature type="domain" description="Nudix hydrolase" evidence="3">
    <location>
        <begin position="7"/>
        <end position="136"/>
    </location>
</feature>
<dbReference type="GO" id="GO:0016787">
    <property type="term" value="F:hydrolase activity"/>
    <property type="evidence" value="ECO:0007669"/>
    <property type="project" value="UniProtKB-KW"/>
</dbReference>
<evidence type="ECO:0000259" key="3">
    <source>
        <dbReference type="PROSITE" id="PS51462"/>
    </source>
</evidence>
<organism evidence="4 5">
    <name type="scientific">Allosphingosinicella deserti</name>
    <dbReference type="NCBI Taxonomy" id="2116704"/>
    <lineage>
        <taxon>Bacteria</taxon>
        <taxon>Pseudomonadati</taxon>
        <taxon>Pseudomonadota</taxon>
        <taxon>Alphaproteobacteria</taxon>
        <taxon>Sphingomonadales</taxon>
        <taxon>Sphingomonadaceae</taxon>
        <taxon>Allosphingosinicella</taxon>
    </lineage>
</organism>
<dbReference type="CDD" id="cd04679">
    <property type="entry name" value="NUDIX_MutT_Nudt1"/>
    <property type="match status" value="1"/>
</dbReference>
<keyword evidence="2" id="KW-0378">Hydrolase</keyword>
<evidence type="ECO:0000313" key="5">
    <source>
        <dbReference type="Proteomes" id="UP000241167"/>
    </source>
</evidence>
<evidence type="ECO:0000256" key="2">
    <source>
        <dbReference type="ARBA" id="ARBA00022801"/>
    </source>
</evidence>
<accession>A0A2P7QS99</accession>
<dbReference type="RefSeq" id="WP_106512979.1">
    <property type="nucleotide sequence ID" value="NZ_PXYI01000003.1"/>
</dbReference>
<dbReference type="EMBL" id="PXYI01000003">
    <property type="protein sequence ID" value="PSJ40827.1"/>
    <property type="molecule type" value="Genomic_DNA"/>
</dbReference>
<sequence>MPDEPSLPRVGCGAAILRDGALLLVRRKRPPEAAHWGLPGGKVDPFEPVPAAAAREIHEELGIVIEPTRLLCVVDHIDRAGGEHWVAPVYLVDRFAGEPAVLEPDALAEMGWFRLDVLPAPLTQAAEQAVRALSGSA</sequence>
<dbReference type="AlphaFoldDB" id="A0A2P7QS99"/>